<dbReference type="Gene3D" id="1.10.3720.10">
    <property type="entry name" value="MetI-like"/>
    <property type="match status" value="1"/>
</dbReference>
<keyword evidence="5 7" id="KW-1133">Transmembrane helix</keyword>
<feature type="transmembrane region" description="Helical" evidence="7">
    <location>
        <begin position="215"/>
        <end position="232"/>
    </location>
</feature>
<dbReference type="CDD" id="cd06261">
    <property type="entry name" value="TM_PBP2"/>
    <property type="match status" value="1"/>
</dbReference>
<feature type="domain" description="ABC transmembrane type-1" evidence="8">
    <location>
        <begin position="53"/>
        <end position="233"/>
    </location>
</feature>
<organism evidence="9 10">
    <name type="scientific">Levilactobacillus tongjiangensis</name>
    <dbReference type="NCBI Taxonomy" id="2486023"/>
    <lineage>
        <taxon>Bacteria</taxon>
        <taxon>Bacillati</taxon>
        <taxon>Bacillota</taxon>
        <taxon>Bacilli</taxon>
        <taxon>Lactobacillales</taxon>
        <taxon>Lactobacillaceae</taxon>
        <taxon>Levilactobacillus</taxon>
    </lineage>
</organism>
<reference evidence="10" key="1">
    <citation type="journal article" date="2019" name="Int. J. Syst. Evol. Microbiol.">
        <title>The Global Catalogue of Microorganisms (GCM) 10K type strain sequencing project: providing services to taxonomists for standard genome sequencing and annotation.</title>
        <authorList>
            <consortium name="The Broad Institute Genomics Platform"/>
            <consortium name="The Broad Institute Genome Sequencing Center for Infectious Disease"/>
            <person name="Wu L."/>
            <person name="Ma J."/>
        </authorList>
    </citation>
    <scope>NUCLEOTIDE SEQUENCE [LARGE SCALE GENOMIC DNA]</scope>
    <source>
        <strain evidence="10">CCM 8905</strain>
    </source>
</reference>
<name>A0ABW1SRI1_9LACO</name>
<dbReference type="InterPro" id="IPR000515">
    <property type="entry name" value="MetI-like"/>
</dbReference>
<comment type="caution">
    <text evidence="9">The sequence shown here is derived from an EMBL/GenBank/DDBJ whole genome shotgun (WGS) entry which is preliminary data.</text>
</comment>
<dbReference type="Proteomes" id="UP001596254">
    <property type="component" value="Unassembled WGS sequence"/>
</dbReference>
<evidence type="ECO:0000313" key="10">
    <source>
        <dbReference type="Proteomes" id="UP001596254"/>
    </source>
</evidence>
<evidence type="ECO:0000256" key="7">
    <source>
        <dbReference type="RuleBase" id="RU363032"/>
    </source>
</evidence>
<evidence type="ECO:0000259" key="8">
    <source>
        <dbReference type="PROSITE" id="PS50928"/>
    </source>
</evidence>
<dbReference type="Pfam" id="PF00528">
    <property type="entry name" value="BPD_transp_1"/>
    <property type="match status" value="1"/>
</dbReference>
<keyword evidence="2 7" id="KW-0813">Transport</keyword>
<keyword evidence="6 7" id="KW-0472">Membrane</keyword>
<accession>A0ABW1SRI1</accession>
<evidence type="ECO:0000256" key="1">
    <source>
        <dbReference type="ARBA" id="ARBA00004651"/>
    </source>
</evidence>
<dbReference type="InterPro" id="IPR035906">
    <property type="entry name" value="MetI-like_sf"/>
</dbReference>
<evidence type="ECO:0000256" key="4">
    <source>
        <dbReference type="ARBA" id="ARBA00022692"/>
    </source>
</evidence>
<evidence type="ECO:0000256" key="2">
    <source>
        <dbReference type="ARBA" id="ARBA00022448"/>
    </source>
</evidence>
<evidence type="ECO:0000256" key="6">
    <source>
        <dbReference type="ARBA" id="ARBA00023136"/>
    </source>
</evidence>
<comment type="similarity">
    <text evidence="7">Belongs to the binding-protein-dependent transport system permease family.</text>
</comment>
<feature type="transmembrane region" description="Helical" evidence="7">
    <location>
        <begin position="57"/>
        <end position="77"/>
    </location>
</feature>
<keyword evidence="4 7" id="KW-0812">Transmembrane</keyword>
<dbReference type="PROSITE" id="PS50928">
    <property type="entry name" value="ABC_TM1"/>
    <property type="match status" value="1"/>
</dbReference>
<evidence type="ECO:0000313" key="9">
    <source>
        <dbReference type="EMBL" id="MFC6206775.1"/>
    </source>
</evidence>
<feature type="transmembrane region" description="Helical" evidence="7">
    <location>
        <begin position="119"/>
        <end position="139"/>
    </location>
</feature>
<proteinExistence type="inferred from homology"/>
<gene>
    <name evidence="9" type="ORF">ACFP1G_04695</name>
</gene>
<dbReference type="RefSeq" id="WP_125693635.1">
    <property type="nucleotide sequence ID" value="NZ_JBHSSK010000014.1"/>
</dbReference>
<keyword evidence="3" id="KW-1003">Cell membrane</keyword>
<dbReference type="PANTHER" id="PTHR30151:SF20">
    <property type="entry name" value="ABC TRANSPORTER PERMEASE PROTEIN HI_0355-RELATED"/>
    <property type="match status" value="1"/>
</dbReference>
<comment type="subcellular location">
    <subcellularLocation>
        <location evidence="1 7">Cell membrane</location>
        <topology evidence="1 7">Multi-pass membrane protein</topology>
    </subcellularLocation>
</comment>
<sequence>MKRKLYPLGSLVLLLAVWQVAVTLLKTPAFILPSPVAVVQALVADASGLLTNSWVTLYESLIGLVIACLLAFGTALVMDRWQLLYQSFYPLLVISQTLPVMVLGPLLSLWFGFGMAPKVILVVLMSYFPIIVSFSEALGKVSKEQIRFLQTMGAKDWQVYRILKIPQGMQGFFAGLRIAATYCVSGAIIGEWLSAEAGLGYYMIRVKNGYQIDKVFAAIFCVIVLSLGLNVATRSLQKLYYRTLIQGRSS</sequence>
<evidence type="ECO:0000256" key="5">
    <source>
        <dbReference type="ARBA" id="ARBA00022989"/>
    </source>
</evidence>
<dbReference type="EMBL" id="JBHSSK010000014">
    <property type="protein sequence ID" value="MFC6206775.1"/>
    <property type="molecule type" value="Genomic_DNA"/>
</dbReference>
<dbReference type="PANTHER" id="PTHR30151">
    <property type="entry name" value="ALKANE SULFONATE ABC TRANSPORTER-RELATED, MEMBRANE SUBUNIT"/>
    <property type="match status" value="1"/>
</dbReference>
<feature type="transmembrane region" description="Helical" evidence="7">
    <location>
        <begin position="89"/>
        <end position="113"/>
    </location>
</feature>
<feature type="transmembrane region" description="Helical" evidence="7">
    <location>
        <begin position="171"/>
        <end position="195"/>
    </location>
</feature>
<dbReference type="SUPFAM" id="SSF161098">
    <property type="entry name" value="MetI-like"/>
    <property type="match status" value="1"/>
</dbReference>
<keyword evidence="10" id="KW-1185">Reference proteome</keyword>
<evidence type="ECO:0000256" key="3">
    <source>
        <dbReference type="ARBA" id="ARBA00022475"/>
    </source>
</evidence>
<protein>
    <submittedName>
        <fullName evidence="9">ABC transporter permease</fullName>
    </submittedName>
</protein>